<name>A0A9D9GZS3_9BACT</name>
<dbReference type="InterPro" id="IPR011701">
    <property type="entry name" value="MFS"/>
</dbReference>
<feature type="transmembrane region" description="Helical" evidence="7">
    <location>
        <begin position="142"/>
        <end position="164"/>
    </location>
</feature>
<dbReference type="AlphaFoldDB" id="A0A9D9GZS3"/>
<feature type="transmembrane region" description="Helical" evidence="7">
    <location>
        <begin position="236"/>
        <end position="255"/>
    </location>
</feature>
<dbReference type="GO" id="GO:0022857">
    <property type="term" value="F:transmembrane transporter activity"/>
    <property type="evidence" value="ECO:0007669"/>
    <property type="project" value="InterPro"/>
</dbReference>
<dbReference type="InterPro" id="IPR005829">
    <property type="entry name" value="Sugar_transporter_CS"/>
</dbReference>
<evidence type="ECO:0000259" key="8">
    <source>
        <dbReference type="PROSITE" id="PS50850"/>
    </source>
</evidence>
<dbReference type="PANTHER" id="PTHR23501:SF174">
    <property type="entry name" value="MULTIDRUG EXPORT PROTEIN EMRB-RELATED"/>
    <property type="match status" value="1"/>
</dbReference>
<dbReference type="SUPFAM" id="SSF103473">
    <property type="entry name" value="MFS general substrate transporter"/>
    <property type="match status" value="1"/>
</dbReference>
<dbReference type="PRINTS" id="PR01036">
    <property type="entry name" value="TCRTETB"/>
</dbReference>
<evidence type="ECO:0000256" key="5">
    <source>
        <dbReference type="ARBA" id="ARBA00022989"/>
    </source>
</evidence>
<keyword evidence="4 7" id="KW-0812">Transmembrane</keyword>
<dbReference type="Pfam" id="PF07690">
    <property type="entry name" value="MFS_1"/>
    <property type="match status" value="1"/>
</dbReference>
<evidence type="ECO:0000313" key="9">
    <source>
        <dbReference type="EMBL" id="MBO8431031.1"/>
    </source>
</evidence>
<keyword evidence="2" id="KW-0813">Transport</keyword>
<feature type="domain" description="Major facilitator superfamily (MFS) profile" evidence="8">
    <location>
        <begin position="18"/>
        <end position="515"/>
    </location>
</feature>
<reference evidence="9" key="1">
    <citation type="submission" date="2020-10" db="EMBL/GenBank/DDBJ databases">
        <authorList>
            <person name="Gilroy R."/>
        </authorList>
    </citation>
    <scope>NUCLEOTIDE SEQUENCE</scope>
    <source>
        <strain evidence="9">10192</strain>
    </source>
</reference>
<comment type="caution">
    <text evidence="9">The sequence shown here is derived from an EMBL/GenBank/DDBJ whole genome shotgun (WGS) entry which is preliminary data.</text>
</comment>
<dbReference type="PROSITE" id="PS50850">
    <property type="entry name" value="MFS"/>
    <property type="match status" value="1"/>
</dbReference>
<dbReference type="Proteomes" id="UP000823632">
    <property type="component" value="Unassembled WGS sequence"/>
</dbReference>
<dbReference type="Gene3D" id="1.20.1720.10">
    <property type="entry name" value="Multidrug resistance protein D"/>
    <property type="match status" value="2"/>
</dbReference>
<feature type="transmembrane region" description="Helical" evidence="7">
    <location>
        <begin position="308"/>
        <end position="329"/>
    </location>
</feature>
<feature type="transmembrane region" description="Helical" evidence="7">
    <location>
        <begin position="341"/>
        <end position="357"/>
    </location>
</feature>
<evidence type="ECO:0000256" key="1">
    <source>
        <dbReference type="ARBA" id="ARBA00004651"/>
    </source>
</evidence>
<reference evidence="9" key="2">
    <citation type="journal article" date="2021" name="PeerJ">
        <title>Extensive microbial diversity within the chicken gut microbiome revealed by metagenomics and culture.</title>
        <authorList>
            <person name="Gilroy R."/>
            <person name="Ravi A."/>
            <person name="Getino M."/>
            <person name="Pursley I."/>
            <person name="Horton D.L."/>
            <person name="Alikhan N.F."/>
            <person name="Baker D."/>
            <person name="Gharbi K."/>
            <person name="Hall N."/>
            <person name="Watson M."/>
            <person name="Adriaenssens E.M."/>
            <person name="Foster-Nyarko E."/>
            <person name="Jarju S."/>
            <person name="Secka A."/>
            <person name="Antonio M."/>
            <person name="Oren A."/>
            <person name="Chaudhuri R.R."/>
            <person name="La Ragione R."/>
            <person name="Hildebrand F."/>
            <person name="Pallen M.J."/>
        </authorList>
    </citation>
    <scope>NUCLEOTIDE SEQUENCE</scope>
    <source>
        <strain evidence="9">10192</strain>
    </source>
</reference>
<dbReference type="InterPro" id="IPR020846">
    <property type="entry name" value="MFS_dom"/>
</dbReference>
<dbReference type="EMBL" id="JADIND010000142">
    <property type="protein sequence ID" value="MBO8431031.1"/>
    <property type="molecule type" value="Genomic_DNA"/>
</dbReference>
<protein>
    <submittedName>
        <fullName evidence="9">DHA2 family efflux MFS transporter permease subunit</fullName>
    </submittedName>
</protein>
<evidence type="ECO:0000256" key="3">
    <source>
        <dbReference type="ARBA" id="ARBA00022475"/>
    </source>
</evidence>
<dbReference type="InterPro" id="IPR036259">
    <property type="entry name" value="MFS_trans_sf"/>
</dbReference>
<dbReference type="CDD" id="cd17503">
    <property type="entry name" value="MFS_LmrB_MDR_like"/>
    <property type="match status" value="1"/>
</dbReference>
<dbReference type="NCBIfam" id="TIGR00711">
    <property type="entry name" value="efflux_EmrB"/>
    <property type="match status" value="1"/>
</dbReference>
<feature type="transmembrane region" description="Helical" evidence="7">
    <location>
        <begin position="109"/>
        <end position="130"/>
    </location>
</feature>
<evidence type="ECO:0000256" key="2">
    <source>
        <dbReference type="ARBA" id="ARBA00022448"/>
    </source>
</evidence>
<keyword evidence="6 7" id="KW-0472">Membrane</keyword>
<feature type="transmembrane region" description="Helical" evidence="7">
    <location>
        <begin position="486"/>
        <end position="510"/>
    </location>
</feature>
<evidence type="ECO:0000256" key="4">
    <source>
        <dbReference type="ARBA" id="ARBA00022692"/>
    </source>
</evidence>
<feature type="transmembrane region" description="Helical" evidence="7">
    <location>
        <begin position="209"/>
        <end position="224"/>
    </location>
</feature>
<dbReference type="PANTHER" id="PTHR23501">
    <property type="entry name" value="MAJOR FACILITATOR SUPERFAMILY"/>
    <property type="match status" value="1"/>
</dbReference>
<evidence type="ECO:0000256" key="7">
    <source>
        <dbReference type="SAM" id="Phobius"/>
    </source>
</evidence>
<accession>A0A9D9GZS3</accession>
<evidence type="ECO:0000256" key="6">
    <source>
        <dbReference type="ARBA" id="ARBA00023136"/>
    </source>
</evidence>
<feature type="transmembrane region" description="Helical" evidence="7">
    <location>
        <begin position="369"/>
        <end position="394"/>
    </location>
</feature>
<dbReference type="PROSITE" id="PS00217">
    <property type="entry name" value="SUGAR_TRANSPORT_2"/>
    <property type="match status" value="1"/>
</dbReference>
<dbReference type="InterPro" id="IPR004638">
    <property type="entry name" value="EmrB-like"/>
</dbReference>
<feature type="transmembrane region" description="Helical" evidence="7">
    <location>
        <begin position="12"/>
        <end position="31"/>
    </location>
</feature>
<gene>
    <name evidence="9" type="ORF">IAC76_06545</name>
</gene>
<keyword evidence="3" id="KW-1003">Cell membrane</keyword>
<sequence>MSNEEFQEWKPTTNPWLIIMPVILATFMYALDETVANVALPHIAGTYSVSNQESIWVLTSYLMASSIVIPMIDFFCKFIGRKNCFMLGVFVFTLASFLCGIANSIGMLVIARAMQGFGGGCLMPMAQAITMEAFKGEARNKAMAVFGLVVVVAPILGPVMGGWITENWSWPYIFFINVPFGFFCIALAKKFLEDPPYARRQPNTHLDKFGFLWLCVWLIPLQIVFDKGNDADWFNAPWICWLTAIAVAGCILFFISQVKGKKPLVKLDVLKDMNYLCGTIMLILLNGVLLASLAILPQLLQNMMGYDAFTSGVAIMPRGLGAFTALALFAGIGGRISYRNYGILGLFCMGLGGWMFSELNLQISMMNIVIPNFVFGLGLVFTMMPITTLSCITLRDDQMTNASGLQNLLKTIGGAIGTSLVATMISRFSQVHQNGLVKSLTDLNNVYADRINSYAASFIHQAGDMMNATYMAGKMLYNQLIQQSTLCAYMTTFKVFAIACFILIPLMFILKSEKTIES</sequence>
<comment type="subcellular location">
    <subcellularLocation>
        <location evidence="1">Cell membrane</location>
        <topology evidence="1">Multi-pass membrane protein</topology>
    </subcellularLocation>
</comment>
<keyword evidence="5 7" id="KW-1133">Transmembrane helix</keyword>
<feature type="transmembrane region" description="Helical" evidence="7">
    <location>
        <begin position="55"/>
        <end position="72"/>
    </location>
</feature>
<dbReference type="GO" id="GO:0005886">
    <property type="term" value="C:plasma membrane"/>
    <property type="evidence" value="ECO:0007669"/>
    <property type="project" value="UniProtKB-SubCell"/>
</dbReference>
<feature type="transmembrane region" description="Helical" evidence="7">
    <location>
        <begin position="84"/>
        <end position="103"/>
    </location>
</feature>
<feature type="transmembrane region" description="Helical" evidence="7">
    <location>
        <begin position="170"/>
        <end position="188"/>
    </location>
</feature>
<proteinExistence type="predicted"/>
<feature type="transmembrane region" description="Helical" evidence="7">
    <location>
        <begin position="275"/>
        <end position="296"/>
    </location>
</feature>
<evidence type="ECO:0000313" key="10">
    <source>
        <dbReference type="Proteomes" id="UP000823632"/>
    </source>
</evidence>
<organism evidence="9 10">
    <name type="scientific">Candidatus Scatousia excrementipullorum</name>
    <dbReference type="NCBI Taxonomy" id="2840936"/>
    <lineage>
        <taxon>Bacteria</taxon>
        <taxon>Candidatus Scatousia</taxon>
    </lineage>
</organism>